<evidence type="ECO:0000313" key="4">
    <source>
        <dbReference type="EMBL" id="GHI26113.1"/>
    </source>
</evidence>
<comment type="caution">
    <text evidence="4">The sequence shown here is derived from an EMBL/GenBank/DDBJ whole genome shotgun (WGS) entry which is preliminary data.</text>
</comment>
<dbReference type="PANTHER" id="PTHR32097">
    <property type="entry name" value="CAMP-BINDING PROTEIN 1-RELATED"/>
    <property type="match status" value="1"/>
</dbReference>
<comment type="similarity">
    <text evidence="1">Belongs to the CAPAB/TerDEXZ family.</text>
</comment>
<keyword evidence="5" id="KW-1185">Reference proteome</keyword>
<dbReference type="InterPro" id="IPR051324">
    <property type="entry name" value="Stress/Tellurium_Resist"/>
</dbReference>
<dbReference type="Proteomes" id="UP001052739">
    <property type="component" value="Unassembled WGS sequence"/>
</dbReference>
<feature type="domain" description="TerD" evidence="3">
    <location>
        <begin position="35"/>
        <end position="172"/>
    </location>
</feature>
<dbReference type="InterPro" id="IPR003325">
    <property type="entry name" value="TerD"/>
</dbReference>
<dbReference type="PANTHER" id="PTHR32097:SF4">
    <property type="entry name" value="GENERAL STRESS PROTEIN 16U"/>
    <property type="match status" value="1"/>
</dbReference>
<feature type="region of interest" description="Disordered" evidence="2">
    <location>
        <begin position="176"/>
        <end position="214"/>
    </location>
</feature>
<dbReference type="Gene3D" id="2.60.60.30">
    <property type="entry name" value="sav2460 like domains"/>
    <property type="match status" value="1"/>
</dbReference>
<accession>A0ABQ3PM74</accession>
<proteinExistence type="inferred from homology"/>
<evidence type="ECO:0000256" key="1">
    <source>
        <dbReference type="ARBA" id="ARBA00008775"/>
    </source>
</evidence>
<evidence type="ECO:0000256" key="2">
    <source>
        <dbReference type="SAM" id="MobiDB-lite"/>
    </source>
</evidence>
<dbReference type="Pfam" id="PF02342">
    <property type="entry name" value="TerD"/>
    <property type="match status" value="1"/>
</dbReference>
<dbReference type="CDD" id="cd06974">
    <property type="entry name" value="TerD_like"/>
    <property type="match status" value="1"/>
</dbReference>
<evidence type="ECO:0000313" key="5">
    <source>
        <dbReference type="Proteomes" id="UP001052739"/>
    </source>
</evidence>
<evidence type="ECO:0000259" key="3">
    <source>
        <dbReference type="Pfam" id="PF02342"/>
    </source>
</evidence>
<protein>
    <submittedName>
        <fullName evidence="4">Resistance protein</fullName>
    </submittedName>
</protein>
<sequence length="442" mass="46402">MCPMTHIAKGANAPVPTAPLRIAVGRRHVPGAPLVEAAALLLDAAGAVRRDADLVFRGLPAHPSGALRHLGTGDGDGQVAEWLELDLPRVEANVRRILIAGYCDGAPFGAVPGLYAQVVAADGSPVTHYDVTDAATETAFVLGEFYRRDGGWRFRAVGQGYDTGLAGLARDFGGGAAWTTPGPNGRPASGPTPLDGVTKATAGPIPEAGPDGTGKPFPHAPVVASKAIPGPVPAPVPTGAPPAWGPFLDFEPLVHRGKGATTLTVDLPFPPNSDPVILQARLTDGHFRFLRVLPLGLDDVDAVFNNDLPEHHGRALLVPPPAGGPLKLEVAHSGNWELTVLPLTAARPLTPGTTRGSGREVFLHTGPAAELKVKASDRGSGWFRLHAHRGDGPGALREPAERLVHAWIGKRVREKPRIPEGPLLVVIDKSRHHWEFTVTPLA</sequence>
<name>A0ABQ3PM74_9ACTN</name>
<dbReference type="EMBL" id="BNDW01000102">
    <property type="protein sequence ID" value="GHI26113.1"/>
    <property type="molecule type" value="Genomic_DNA"/>
</dbReference>
<organism evidence="4 5">
    <name type="scientific">Streptomyces hydrogenans</name>
    <dbReference type="NCBI Taxonomy" id="1873719"/>
    <lineage>
        <taxon>Bacteria</taxon>
        <taxon>Bacillati</taxon>
        <taxon>Actinomycetota</taxon>
        <taxon>Actinomycetes</taxon>
        <taxon>Kitasatosporales</taxon>
        <taxon>Streptomycetaceae</taxon>
        <taxon>Streptomyces</taxon>
    </lineage>
</organism>
<gene>
    <name evidence="4" type="ORF">Shyd_74840</name>
</gene>
<reference evidence="4" key="1">
    <citation type="submission" date="2024-05" db="EMBL/GenBank/DDBJ databases">
        <title>Whole genome shotgun sequence of Streptomyces hydrogenans NBRC 13475.</title>
        <authorList>
            <person name="Komaki H."/>
            <person name="Tamura T."/>
        </authorList>
    </citation>
    <scope>NUCLEOTIDE SEQUENCE</scope>
    <source>
        <strain evidence="4">NBRC 13475</strain>
    </source>
</reference>